<gene>
    <name evidence="1" type="ORF">SPSK_04725</name>
</gene>
<dbReference type="GeneID" id="27666799"/>
<proteinExistence type="predicted"/>
<reference evidence="1 2" key="1">
    <citation type="journal article" date="2014" name="BMC Genomics">
        <title>Comparative genomics of the major fungal agents of human and animal Sporotrichosis: Sporothrix schenckii and Sporothrix brasiliensis.</title>
        <authorList>
            <person name="Teixeira M.M."/>
            <person name="de Almeida L.G."/>
            <person name="Kubitschek-Barreira P."/>
            <person name="Alves F.L."/>
            <person name="Kioshima E.S."/>
            <person name="Abadio A.K."/>
            <person name="Fernandes L."/>
            <person name="Derengowski L.S."/>
            <person name="Ferreira K.S."/>
            <person name="Souza R.C."/>
            <person name="Ruiz J.C."/>
            <person name="de Andrade N.C."/>
            <person name="Paes H.C."/>
            <person name="Nicola A.M."/>
            <person name="Albuquerque P."/>
            <person name="Gerber A.L."/>
            <person name="Martins V.P."/>
            <person name="Peconick L.D."/>
            <person name="Neto A.V."/>
            <person name="Chaucanez C.B."/>
            <person name="Silva P.A."/>
            <person name="Cunha O.L."/>
            <person name="de Oliveira F.F."/>
            <person name="dos Santos T.C."/>
            <person name="Barros A.L."/>
            <person name="Soares M.A."/>
            <person name="de Oliveira L.M."/>
            <person name="Marini M.M."/>
            <person name="Villalobos-Duno H."/>
            <person name="Cunha M.M."/>
            <person name="de Hoog S."/>
            <person name="da Silveira J.F."/>
            <person name="Henrissat B."/>
            <person name="Nino-Vega G.A."/>
            <person name="Cisalpino P.S."/>
            <person name="Mora-Montes H.M."/>
            <person name="Almeida S.R."/>
            <person name="Stajich J.E."/>
            <person name="Lopes-Bezerra L.M."/>
            <person name="Vasconcelos A.T."/>
            <person name="Felipe M.S."/>
        </authorList>
    </citation>
    <scope>NUCLEOTIDE SEQUENCE [LARGE SCALE GENOMIC DNA]</scope>
    <source>
        <strain evidence="1 2">1099-18</strain>
    </source>
</reference>
<comment type="caution">
    <text evidence="1">The sequence shown here is derived from an EMBL/GenBank/DDBJ whole genome shotgun (WGS) entry which is preliminary data.</text>
</comment>
<name>A0A0F2M1K8_SPOSC</name>
<evidence type="ECO:0000313" key="2">
    <source>
        <dbReference type="Proteomes" id="UP000033710"/>
    </source>
</evidence>
<organism evidence="1 2">
    <name type="scientific">Sporothrix schenckii 1099-18</name>
    <dbReference type="NCBI Taxonomy" id="1397361"/>
    <lineage>
        <taxon>Eukaryota</taxon>
        <taxon>Fungi</taxon>
        <taxon>Dikarya</taxon>
        <taxon>Ascomycota</taxon>
        <taxon>Pezizomycotina</taxon>
        <taxon>Sordariomycetes</taxon>
        <taxon>Sordariomycetidae</taxon>
        <taxon>Ophiostomatales</taxon>
        <taxon>Ophiostomataceae</taxon>
        <taxon>Sporothrix</taxon>
    </lineage>
</organism>
<dbReference type="EMBL" id="AXCR01000010">
    <property type="protein sequence ID" value="KJR83583.1"/>
    <property type="molecule type" value="Genomic_DNA"/>
</dbReference>
<dbReference type="RefSeq" id="XP_016586259.1">
    <property type="nucleotide sequence ID" value="XM_016731522.1"/>
</dbReference>
<evidence type="ECO:0000313" key="1">
    <source>
        <dbReference type="EMBL" id="KJR83583.1"/>
    </source>
</evidence>
<dbReference type="AlphaFoldDB" id="A0A0F2M1K8"/>
<dbReference type="KEGG" id="ssck:SPSK_04725"/>
<sequence>MHHAIRCHLRRAPYDSPAIRSKCFHSSALTWLTLSRDCLSICILSSGCPGAPMSLSSLRKMGRANLLRNCTCTTLHLGSLPAAKSAAAFGS</sequence>
<reference evidence="1 2" key="2">
    <citation type="journal article" date="2015" name="Eukaryot. Cell">
        <title>Asexual propagation of a virulent clone complex in a human and feline outbreak of sporotrichosis.</title>
        <authorList>
            <person name="Teixeira Mde M."/>
            <person name="Rodrigues A.M."/>
            <person name="Tsui C.K."/>
            <person name="de Almeida L.G."/>
            <person name="Van Diepeningen A.D."/>
            <person name="van den Ende B.G."/>
            <person name="Fernandes G.F."/>
            <person name="Kano R."/>
            <person name="Hamelin R.C."/>
            <person name="Lopes-Bezerra L.M."/>
            <person name="Vasconcelos A.T."/>
            <person name="de Hoog S."/>
            <person name="de Camargo Z.P."/>
            <person name="Felipe M.S."/>
        </authorList>
    </citation>
    <scope>NUCLEOTIDE SEQUENCE [LARGE SCALE GENOMIC DNA]</scope>
    <source>
        <strain evidence="1 2">1099-18</strain>
    </source>
</reference>
<dbReference type="VEuPathDB" id="FungiDB:SPSK_04725"/>
<accession>A0A0F2M1K8</accession>
<protein>
    <submittedName>
        <fullName evidence="1">Uncharacterized protein</fullName>
    </submittedName>
</protein>
<dbReference type="Proteomes" id="UP000033710">
    <property type="component" value="Unassembled WGS sequence"/>
</dbReference>